<dbReference type="GO" id="GO:0016757">
    <property type="term" value="F:glycosyltransferase activity"/>
    <property type="evidence" value="ECO:0007669"/>
    <property type="project" value="UniProtKB-KW"/>
</dbReference>
<dbReference type="Gene3D" id="3.40.50.300">
    <property type="entry name" value="P-loop containing nucleotide triphosphate hydrolases"/>
    <property type="match status" value="1"/>
</dbReference>
<dbReference type="GO" id="GO:0043138">
    <property type="term" value="F:3'-5' DNA helicase activity"/>
    <property type="evidence" value="ECO:0007669"/>
    <property type="project" value="InterPro"/>
</dbReference>
<dbReference type="OrthoDB" id="72851at2759"/>
<dbReference type="CDD" id="cd00821">
    <property type="entry name" value="PH"/>
    <property type="match status" value="1"/>
</dbReference>
<dbReference type="EMBL" id="KI913139">
    <property type="protein sequence ID" value="ETV75734.1"/>
    <property type="molecule type" value="Genomic_DNA"/>
</dbReference>
<feature type="region of interest" description="Disordered" evidence="11">
    <location>
        <begin position="1347"/>
        <end position="1374"/>
    </location>
</feature>
<dbReference type="SUPFAM" id="SSF52540">
    <property type="entry name" value="P-loop containing nucleoside triphosphate hydrolases"/>
    <property type="match status" value="1"/>
</dbReference>
<dbReference type="Gene3D" id="3.90.550.10">
    <property type="entry name" value="Spore Coat Polysaccharide Biosynthesis Protein SpsA, Chain A"/>
    <property type="match status" value="3"/>
</dbReference>
<feature type="transmembrane region" description="Helical" evidence="12">
    <location>
        <begin position="214"/>
        <end position="236"/>
    </location>
</feature>
<evidence type="ECO:0000259" key="15">
    <source>
        <dbReference type="PROSITE" id="PS50135"/>
    </source>
</evidence>
<feature type="region of interest" description="Disordered" evidence="11">
    <location>
        <begin position="2239"/>
        <end position="2283"/>
    </location>
</feature>
<dbReference type="PROSITE" id="PS50016">
    <property type="entry name" value="ZF_PHD_2"/>
    <property type="match status" value="1"/>
</dbReference>
<feature type="region of interest" description="Disordered" evidence="11">
    <location>
        <begin position="1612"/>
        <end position="1726"/>
    </location>
</feature>
<dbReference type="RefSeq" id="XP_009834865.1">
    <property type="nucleotide sequence ID" value="XM_009836563.1"/>
</dbReference>
<accession>W4G9K8</accession>
<keyword evidence="6 10" id="KW-0863">Zinc-finger</keyword>
<feature type="transmembrane region" description="Helical" evidence="12">
    <location>
        <begin position="298"/>
        <end position="320"/>
    </location>
</feature>
<feature type="region of interest" description="Disordered" evidence="11">
    <location>
        <begin position="1477"/>
        <end position="1556"/>
    </location>
</feature>
<dbReference type="Gene3D" id="3.30.60.90">
    <property type="match status" value="1"/>
</dbReference>
<dbReference type="GO" id="GO:0008270">
    <property type="term" value="F:zinc ion binding"/>
    <property type="evidence" value="ECO:0007669"/>
    <property type="project" value="UniProtKB-KW"/>
</dbReference>
<keyword evidence="2" id="KW-0328">Glycosyltransferase</keyword>
<feature type="domain" description="ZZ-type" evidence="15">
    <location>
        <begin position="2103"/>
        <end position="2157"/>
    </location>
</feature>
<dbReference type="GeneID" id="20812106"/>
<dbReference type="SUPFAM" id="SSF53448">
    <property type="entry name" value="Nucleotide-diphospho-sugar transferases"/>
    <property type="match status" value="1"/>
</dbReference>
<feature type="compositionally biased region" description="Basic and acidic residues" evidence="11">
    <location>
        <begin position="2239"/>
        <end position="2256"/>
    </location>
</feature>
<feature type="domain" description="PHD-type" evidence="17">
    <location>
        <begin position="1826"/>
        <end position="1941"/>
    </location>
</feature>
<dbReference type="InterPro" id="IPR001965">
    <property type="entry name" value="Znf_PHD"/>
</dbReference>
<dbReference type="SUPFAM" id="SSF57850">
    <property type="entry name" value="RING/U-box"/>
    <property type="match status" value="1"/>
</dbReference>
<feature type="compositionally biased region" description="Acidic residues" evidence="11">
    <location>
        <begin position="2008"/>
        <end position="2024"/>
    </location>
</feature>
<feature type="compositionally biased region" description="Basic and acidic residues" evidence="11">
    <location>
        <begin position="1"/>
        <end position="21"/>
    </location>
</feature>
<dbReference type="InterPro" id="IPR001849">
    <property type="entry name" value="PH_domain"/>
</dbReference>
<dbReference type="PANTHER" id="PTHR43867">
    <property type="entry name" value="CELLULOSE SYNTHASE CATALYTIC SUBUNIT A [UDP-FORMING]"/>
    <property type="match status" value="1"/>
</dbReference>
<dbReference type="SMART" id="SM00490">
    <property type="entry name" value="HELICc"/>
    <property type="match status" value="1"/>
</dbReference>
<evidence type="ECO:0000256" key="3">
    <source>
        <dbReference type="ARBA" id="ARBA00022679"/>
    </source>
</evidence>
<dbReference type="InterPro" id="IPR013083">
    <property type="entry name" value="Znf_RING/FYVE/PHD"/>
</dbReference>
<feature type="compositionally biased region" description="Pro residues" evidence="11">
    <location>
        <begin position="1500"/>
        <end position="1510"/>
    </location>
</feature>
<feature type="compositionally biased region" description="Polar residues" evidence="11">
    <location>
        <begin position="1946"/>
        <end position="1955"/>
    </location>
</feature>
<feature type="compositionally biased region" description="Polar residues" evidence="11">
    <location>
        <begin position="1487"/>
        <end position="1499"/>
    </location>
</feature>
<dbReference type="InterPro" id="IPR011011">
    <property type="entry name" value="Znf_FYVE_PHD"/>
</dbReference>
<evidence type="ECO:0000256" key="5">
    <source>
        <dbReference type="ARBA" id="ARBA00022723"/>
    </source>
</evidence>
<keyword evidence="7" id="KW-0862">Zinc</keyword>
<evidence type="ECO:0000256" key="8">
    <source>
        <dbReference type="ARBA" id="ARBA00022989"/>
    </source>
</evidence>
<dbReference type="Gene3D" id="3.30.40.10">
    <property type="entry name" value="Zinc/RING finger domain, C3HC4 (zinc finger)"/>
    <property type="match status" value="2"/>
</dbReference>
<keyword evidence="8 12" id="KW-1133">Transmembrane helix</keyword>
<name>W4G9K8_APHAT</name>
<evidence type="ECO:0000256" key="7">
    <source>
        <dbReference type="ARBA" id="ARBA00022833"/>
    </source>
</evidence>
<dbReference type="Gene3D" id="2.30.29.30">
    <property type="entry name" value="Pleckstrin-homology domain (PH domain)/Phosphotyrosine-binding domain (PTB)"/>
    <property type="match status" value="1"/>
</dbReference>
<dbReference type="InterPro" id="IPR001173">
    <property type="entry name" value="Glyco_trans_2-like"/>
</dbReference>
<gene>
    <name evidence="18" type="ORF">H257_10110</name>
</gene>
<evidence type="ECO:0000256" key="12">
    <source>
        <dbReference type="SAM" id="Phobius"/>
    </source>
</evidence>
<feature type="domain" description="PH" evidence="13">
    <location>
        <begin position="74"/>
        <end position="186"/>
    </location>
</feature>
<evidence type="ECO:0000256" key="9">
    <source>
        <dbReference type="ARBA" id="ARBA00023136"/>
    </source>
</evidence>
<dbReference type="InterPro" id="IPR050321">
    <property type="entry name" value="Glycosyltr_2/OpgH_subfam"/>
</dbReference>
<feature type="compositionally biased region" description="Basic and acidic residues" evidence="11">
    <location>
        <begin position="1526"/>
        <end position="1537"/>
    </location>
</feature>
<dbReference type="Pfam" id="PF13832">
    <property type="entry name" value="zf-HC5HC2H_2"/>
    <property type="match status" value="1"/>
</dbReference>
<dbReference type="GO" id="GO:0006281">
    <property type="term" value="P:DNA repair"/>
    <property type="evidence" value="ECO:0007669"/>
    <property type="project" value="InterPro"/>
</dbReference>
<evidence type="ECO:0000259" key="17">
    <source>
        <dbReference type="PROSITE" id="PS51805"/>
    </source>
</evidence>
<dbReference type="SMART" id="SM00249">
    <property type="entry name" value="PHD"/>
    <property type="match status" value="2"/>
</dbReference>
<evidence type="ECO:0000256" key="11">
    <source>
        <dbReference type="SAM" id="MobiDB-lite"/>
    </source>
</evidence>
<dbReference type="InterPro" id="IPR039686">
    <property type="entry name" value="FANCM/Mph1-like_ID"/>
</dbReference>
<dbReference type="PANTHER" id="PTHR43867:SF8">
    <property type="entry name" value="GLYCOSIDE HYDROLASE FAMILY 8"/>
    <property type="match status" value="1"/>
</dbReference>
<dbReference type="SMART" id="SM00291">
    <property type="entry name" value="ZnF_ZZ"/>
    <property type="match status" value="1"/>
</dbReference>
<dbReference type="InterPro" id="IPR019786">
    <property type="entry name" value="Zinc_finger_PHD-type_CS"/>
</dbReference>
<dbReference type="Pfam" id="PF00271">
    <property type="entry name" value="Helicase_C"/>
    <property type="match status" value="1"/>
</dbReference>
<feature type="compositionally biased region" description="Basic and acidic residues" evidence="11">
    <location>
        <begin position="2190"/>
        <end position="2204"/>
    </location>
</feature>
<feature type="compositionally biased region" description="Low complexity" evidence="11">
    <location>
        <begin position="1751"/>
        <end position="1769"/>
    </location>
</feature>
<protein>
    <submittedName>
        <fullName evidence="18">Uncharacterized protein</fullName>
    </submittedName>
</protein>
<dbReference type="InterPro" id="IPR019787">
    <property type="entry name" value="Znf_PHD-finger"/>
</dbReference>
<feature type="region of interest" description="Disordered" evidence="11">
    <location>
        <begin position="2173"/>
        <end position="2225"/>
    </location>
</feature>
<feature type="compositionally biased region" description="Basic residues" evidence="11">
    <location>
        <begin position="1987"/>
        <end position="1997"/>
    </location>
</feature>
<dbReference type="PROSITE" id="PS51194">
    <property type="entry name" value="HELICASE_CTER"/>
    <property type="match status" value="1"/>
</dbReference>
<feature type="domain" description="Helicase C-terminal" evidence="16">
    <location>
        <begin position="974"/>
        <end position="1144"/>
    </location>
</feature>
<feature type="domain" description="PHD-type" evidence="14">
    <location>
        <begin position="1773"/>
        <end position="1823"/>
    </location>
</feature>
<dbReference type="SUPFAM" id="SSF50729">
    <property type="entry name" value="PH domain-like"/>
    <property type="match status" value="1"/>
</dbReference>
<feature type="region of interest" description="Disordered" evidence="11">
    <location>
        <begin position="1741"/>
        <end position="1769"/>
    </location>
</feature>
<feature type="compositionally biased region" description="Polar residues" evidence="11">
    <location>
        <begin position="1661"/>
        <end position="1680"/>
    </location>
</feature>
<dbReference type="Pfam" id="PF00569">
    <property type="entry name" value="ZZ"/>
    <property type="match status" value="1"/>
</dbReference>
<dbReference type="CDD" id="cd12091">
    <property type="entry name" value="FANCM_ID"/>
    <property type="match status" value="1"/>
</dbReference>
<keyword evidence="3" id="KW-0808">Transferase</keyword>
<dbReference type="CDD" id="cd15571">
    <property type="entry name" value="ePHD"/>
    <property type="match status" value="1"/>
</dbReference>
<keyword evidence="4 12" id="KW-0812">Transmembrane</keyword>
<dbReference type="Pfam" id="PF13632">
    <property type="entry name" value="Glyco_trans_2_3"/>
    <property type="match status" value="1"/>
</dbReference>
<proteinExistence type="predicted"/>
<evidence type="ECO:0000256" key="2">
    <source>
        <dbReference type="ARBA" id="ARBA00022676"/>
    </source>
</evidence>
<sequence length="2549" mass="282662">MSREGGKESAYEVHATPRETDSSSGDTEFVRHRVERPAGNPEAVVDPRASYQAPVKVTEINTARKENSSSDETMISVHGYMHKQGKRSIKGPIHKSWKKRYFALEKAKIYYFQNDTDCRRYFTTRNVDLVVGAVELKDALQLRPSGRLDLPTKGFEIHTKRRVWVLCPETDDEYKMWFEGVEEAIVASGAGNVIERHLPNVRKYVMKGLPTYRFLYVLFLLAGLVELAGLVLWFVVGVQPCDQARPTVDCGTILSQTMDLLKCGNKPFNGVFTPPKFWLTFAGVDNVVCWAEPPIGQWISYFCLLLAELISFVLGSIYYLGMWKPVRRGAHYLDEFEPKLPDEQWPKVDVFICHYSEPAEETIDTLAACMNLQYPPHLLQIFILDDGYCKAKWTKGNPVPTIELNKGVIEQAGDLRQEVAQYMYDRVSDPNDDVEVYAWRKLHSSANLPMESRPRVVNRADCAAGSFRDDYRYSGLPHVTFVGRVKPSTHYSKAGNINNACYNEGASGRYMVILDNDMQPHPKFILATLPFFFDSEDRALKNKYSCCTGGCNKVARMCCASCKIAGVPEEKISYCSKQCFENAMHTSSALHRRQVNGTMSEKPNKGASKRVLYCMTCNNVMDTHGACKMCTHPAAPDMEDGLAQSSSPYSDAVADNAVAFVQTPQYFRDCVQFQIGDPLGHRNATFYDAIQTGQDGYDCASFAGTNAIFRREALDSIGGIQYGSLTEDCYTGQQLCAMGWKGLYFRKDFEGETSERIRLAEGLIPDNVASSLAQRKRWAKGNFQIMLMNKTKSYFDKDWKRPTTALPPKPKRGHFMRKVRTQYLKLFQPVLHRLCTSQSSYIPLCLVDEWTRTTHSRMMLMPYLCLQVLHIRDPDKLSRWVVITSRDKMRSNPQGNKPYRTAEADLALLISLLHGKDILNVHGIGNFKTFLDKFSHESFSGPKKMVLESPEFAHLLALVQTQVGGGRTASNNPKLMQLQVVLSEHFTRHERGGSSTRSIVFTQYRESVTEIVALLSSMAPLIKVQQFIGQGTAKGKDGKGQTQKQQQQVVAKFRDGEFNVLVATCIAEEGLDIGEVDLIVSFDCLTSPVRMIQRMGRTGRKRVGRVVLLVTEGDEEKKLERSVSAAKSVNRSLTIFKDKFKCVPSARMIPTGIVPQLTESAMVVPTFQASLIGGKKGGGGGATKPSTTAAPDWHLTEDENAILRLKHELPGQYTRRSHLFTSLMVPLRLSDMSKPHHFGKSTRSRCLLQLMHRVHEGDRMTNAEFQHRFHHAVAAQKEDTGGQNWHEEGHYKADNVKEDDNISCMSSPLSFDDGVALSFDDSVPHDGCRSPNLSNDNQQLVIDITSSPESTAASPASLKQADVDSLSVASDKDRKVVKQMQPTSRVFPLFSRPGGSSPKPDKHYYRVASTSSPAKPIKISKSPPAKTPTPAVVACSLMSSSLKSKSPTTTMSLDTSVGVMQQGEQVIAMLERLAAQEVASPEGKQGGSQLTPKSPTLSPQHPPVVLPPRKPLPRLFDAPSVRPPPRTRDDVVPEAPRKSQQTDAAASSFDMSSGIPAADMPPTPTMDEVFGSNGLRTAPTNDPKKSLQFASSCSHVHYDYAMPTMADDGVHNAAQPHVPCPPITSRKDGHASTTKSKPTLSSTVDMTVQTSFDRAPPSEVKMTSASARPRSNLTANSSVPTKDAAMANGKRKRSIGPLATHTGDRLNMIPTPPSREATPHTPSHVKKAAVGGEGAAFGEDDEFVMEPTPPRTNQQPPSTTTTQSYNTPGTPLQDNCQVCGDDESSETDPILYCDGCNVAVHQHCYGVRVIPPHDWFCDACQDKSKPTKCVLCPERKGALKKTKCQQWVHVQCYLWIPELVVRIQPAERTIELGSLETLDAERFALQCEVCRTAHGFGIVQCAHRSCLRAFHVSCASSAKYQLVQAEGIEHAQFVVLCPSHMSNQSGSVYMSQATPGSDPRPRKQRKRLRAGDSKTSTRRRLDQSPSNRHKTKKRKASKQLISHYIEMQADDDEDDGSDEEDEKDDEHGLHSSFIDDASPSSTQFLSPSSMQAIYRRRDSKSPALAVSRFLPRDGIVAACLQRHDEGIHDVMDTSVIDDEGLLHHGISCDGCQLHPIEGVRYNCQRCPQYNLCMCCYSAREDFHPQSHIFTPIDACQAGPSPPGRVVVAVATSAPPPPQSPGLTRSPCPTHENRVVHGPPDDVRGARAPQVPVPQQQPSVQQPMAAADLTADQIARMEESRKKALERTRRRLDENRRQQLQQQQPIGGRPSAAEGAPPQSIPLLPNFSLMVEPTMTTRRPTPTLPPSVTVDPAETTPEMPSFNLLPSFNVMATPPRVEFSIAYHPRIRSSALLLAVFGHDALPKVPEPSLECDLLLSARRALLVVSFSDFASLLHASSQCPHLNVLAAFGSITYLVQSTPQVSPQARQECLTYAAKYSGMEIVWTEDPAHTLQLVLEIASQEAKQGHGLVQYEHNRGKDPHFVDRWQLFHAVPHLSFGGQQALASRFPNLPVTTLLQMNTRFNPMHWKRMLPWISDTAAQSIHSHLKSKL</sequence>
<dbReference type="CDD" id="cd02249">
    <property type="entry name" value="ZZ"/>
    <property type="match status" value="1"/>
</dbReference>
<dbReference type="PROSITE" id="PS50135">
    <property type="entry name" value="ZF_ZZ_2"/>
    <property type="match status" value="1"/>
</dbReference>
<evidence type="ECO:0000256" key="1">
    <source>
        <dbReference type="ARBA" id="ARBA00004141"/>
    </source>
</evidence>
<evidence type="ECO:0000259" key="13">
    <source>
        <dbReference type="PROSITE" id="PS50003"/>
    </source>
</evidence>
<comment type="subcellular location">
    <subcellularLocation>
        <location evidence="1">Membrane</location>
        <topology evidence="1">Multi-pass membrane protein</topology>
    </subcellularLocation>
</comment>
<feature type="compositionally biased region" description="Low complexity" evidence="11">
    <location>
        <begin position="1632"/>
        <end position="1643"/>
    </location>
</feature>
<dbReference type="CDD" id="cd15492">
    <property type="entry name" value="PHD_BRPF_JADE_like"/>
    <property type="match status" value="1"/>
</dbReference>
<dbReference type="InterPro" id="IPR000433">
    <property type="entry name" value="Znf_ZZ"/>
</dbReference>
<evidence type="ECO:0000259" key="14">
    <source>
        <dbReference type="PROSITE" id="PS50016"/>
    </source>
</evidence>
<dbReference type="Pfam" id="PF13831">
    <property type="entry name" value="PHD_2"/>
    <property type="match status" value="1"/>
</dbReference>
<dbReference type="STRING" id="112090.W4G9K8"/>
<dbReference type="PROSITE" id="PS51805">
    <property type="entry name" value="EPHD"/>
    <property type="match status" value="1"/>
</dbReference>
<dbReference type="SMART" id="SM00233">
    <property type="entry name" value="PH"/>
    <property type="match status" value="1"/>
</dbReference>
<feature type="compositionally biased region" description="Polar residues" evidence="11">
    <location>
        <begin position="1538"/>
        <end position="1551"/>
    </location>
</feature>
<dbReference type="VEuPathDB" id="FungiDB:H257_10110"/>
<reference evidence="18" key="1">
    <citation type="submission" date="2013-12" db="EMBL/GenBank/DDBJ databases">
        <title>The Genome Sequence of Aphanomyces astaci APO3.</title>
        <authorList>
            <consortium name="The Broad Institute Genomics Platform"/>
            <person name="Russ C."/>
            <person name="Tyler B."/>
            <person name="van West P."/>
            <person name="Dieguez-Uribeondo J."/>
            <person name="Young S.K."/>
            <person name="Zeng Q."/>
            <person name="Gargeya S."/>
            <person name="Fitzgerald M."/>
            <person name="Abouelleil A."/>
            <person name="Alvarado L."/>
            <person name="Chapman S.B."/>
            <person name="Gainer-Dewar J."/>
            <person name="Goldberg J."/>
            <person name="Griggs A."/>
            <person name="Gujja S."/>
            <person name="Hansen M."/>
            <person name="Howarth C."/>
            <person name="Imamovic A."/>
            <person name="Ireland A."/>
            <person name="Larimer J."/>
            <person name="McCowan C."/>
            <person name="Murphy C."/>
            <person name="Pearson M."/>
            <person name="Poon T.W."/>
            <person name="Priest M."/>
            <person name="Roberts A."/>
            <person name="Saif S."/>
            <person name="Shea T."/>
            <person name="Sykes S."/>
            <person name="Wortman J."/>
            <person name="Nusbaum C."/>
            <person name="Birren B."/>
        </authorList>
    </citation>
    <scope>NUCLEOTIDE SEQUENCE [LARGE SCALE GENOMIC DNA]</scope>
    <source>
        <strain evidence="18">APO3</strain>
    </source>
</reference>
<dbReference type="GO" id="GO:0016020">
    <property type="term" value="C:membrane"/>
    <property type="evidence" value="ECO:0007669"/>
    <property type="project" value="UniProtKB-SubCell"/>
</dbReference>
<feature type="compositionally biased region" description="Low complexity" evidence="11">
    <location>
        <begin position="2208"/>
        <end position="2222"/>
    </location>
</feature>
<keyword evidence="9 12" id="KW-0472">Membrane</keyword>
<dbReference type="Pfam" id="PF00169">
    <property type="entry name" value="PH"/>
    <property type="match status" value="1"/>
</dbReference>
<feature type="compositionally biased region" description="Low complexity" evidence="11">
    <location>
        <begin position="1409"/>
        <end position="1430"/>
    </location>
</feature>
<dbReference type="InterPro" id="IPR029044">
    <property type="entry name" value="Nucleotide-diphossugar_trans"/>
</dbReference>
<dbReference type="InterPro" id="IPR043145">
    <property type="entry name" value="Znf_ZZ_sf"/>
</dbReference>
<evidence type="ECO:0000256" key="4">
    <source>
        <dbReference type="ARBA" id="ARBA00022692"/>
    </source>
</evidence>
<organism evidence="18">
    <name type="scientific">Aphanomyces astaci</name>
    <name type="common">Crayfish plague agent</name>
    <dbReference type="NCBI Taxonomy" id="112090"/>
    <lineage>
        <taxon>Eukaryota</taxon>
        <taxon>Sar</taxon>
        <taxon>Stramenopiles</taxon>
        <taxon>Oomycota</taxon>
        <taxon>Saprolegniomycetes</taxon>
        <taxon>Saprolegniales</taxon>
        <taxon>Verrucalvaceae</taxon>
        <taxon>Aphanomyces</taxon>
    </lineage>
</organism>
<feature type="region of interest" description="Disordered" evidence="11">
    <location>
        <begin position="1"/>
        <end position="44"/>
    </location>
</feature>
<dbReference type="PROSITE" id="PS01359">
    <property type="entry name" value="ZF_PHD_1"/>
    <property type="match status" value="1"/>
</dbReference>
<evidence type="ECO:0000259" key="16">
    <source>
        <dbReference type="PROSITE" id="PS51194"/>
    </source>
</evidence>
<dbReference type="InterPro" id="IPR027417">
    <property type="entry name" value="P-loop_NTPase"/>
</dbReference>
<dbReference type="InterPro" id="IPR034732">
    <property type="entry name" value="EPHD"/>
</dbReference>
<feature type="compositionally biased region" description="Low complexity" evidence="11">
    <location>
        <begin position="1347"/>
        <end position="1357"/>
    </location>
</feature>
<feature type="region of interest" description="Disordered" evidence="11">
    <location>
        <begin position="1946"/>
        <end position="2046"/>
    </location>
</feature>
<dbReference type="InterPro" id="IPR001650">
    <property type="entry name" value="Helicase_C-like"/>
</dbReference>
<dbReference type="InterPro" id="IPR011993">
    <property type="entry name" value="PH-like_dom_sf"/>
</dbReference>
<evidence type="ECO:0000256" key="10">
    <source>
        <dbReference type="PROSITE-ProRule" id="PRU00228"/>
    </source>
</evidence>
<evidence type="ECO:0000313" key="18">
    <source>
        <dbReference type="EMBL" id="ETV75734.1"/>
    </source>
</evidence>
<dbReference type="PROSITE" id="PS50003">
    <property type="entry name" value="PH_DOMAIN"/>
    <property type="match status" value="1"/>
</dbReference>
<feature type="region of interest" description="Disordered" evidence="11">
    <location>
        <begin position="1387"/>
        <end position="1430"/>
    </location>
</feature>
<keyword evidence="5" id="KW-0479">Metal-binding</keyword>
<dbReference type="SUPFAM" id="SSF57903">
    <property type="entry name" value="FYVE/PHD zinc finger"/>
    <property type="match status" value="1"/>
</dbReference>
<evidence type="ECO:0000256" key="6">
    <source>
        <dbReference type="ARBA" id="ARBA00022771"/>
    </source>
</evidence>